<evidence type="ECO:0000313" key="1">
    <source>
        <dbReference type="EMBL" id="NYH13561.1"/>
    </source>
</evidence>
<protein>
    <recommendedName>
        <fullName evidence="3">Restriction endonuclease</fullName>
    </recommendedName>
</protein>
<dbReference type="Proteomes" id="UP000572540">
    <property type="component" value="Unassembled WGS sequence"/>
</dbReference>
<dbReference type="RefSeq" id="WP_179703324.1">
    <property type="nucleotide sequence ID" value="NZ_JACCAU010000001.1"/>
</dbReference>
<proteinExistence type="predicted"/>
<sequence length="204" mass="23606">MIKAIETKYRGYRFRSRLEARWAIFFDCMGIEWEYEVEGYDLGKSGWYLPDFRIQHPAFPDFYSLVEIKGQMPTREEVRKLAECNIKQDYDLETDVFSGSCNFLLVGMPDINTPCIQSYRDNEFGGGLVIEKPRAKLGEVTLFLLGHRYRTITDHYHCINVAAGNAKSARFEFGEQEKSYVVAPYEPPPIKMPPCADLLSNEFI</sequence>
<accession>A0A7Y9W4K1</accession>
<gene>
    <name evidence="1" type="ORF">GGD41_000789</name>
</gene>
<dbReference type="AlphaFoldDB" id="A0A7Y9W4K1"/>
<dbReference type="Gene3D" id="3.40.91.30">
    <property type="match status" value="1"/>
</dbReference>
<organism evidence="1 2">
    <name type="scientific">Paraburkholderia bryophila</name>
    <dbReference type="NCBI Taxonomy" id="420952"/>
    <lineage>
        <taxon>Bacteria</taxon>
        <taxon>Pseudomonadati</taxon>
        <taxon>Pseudomonadota</taxon>
        <taxon>Betaproteobacteria</taxon>
        <taxon>Burkholderiales</taxon>
        <taxon>Burkholderiaceae</taxon>
        <taxon>Paraburkholderia</taxon>
    </lineage>
</organism>
<dbReference type="EMBL" id="JACCAU010000001">
    <property type="protein sequence ID" value="NYH13561.1"/>
    <property type="molecule type" value="Genomic_DNA"/>
</dbReference>
<name>A0A7Y9W4K1_9BURK</name>
<evidence type="ECO:0008006" key="3">
    <source>
        <dbReference type="Google" id="ProtNLM"/>
    </source>
</evidence>
<evidence type="ECO:0000313" key="2">
    <source>
        <dbReference type="Proteomes" id="UP000572540"/>
    </source>
</evidence>
<reference evidence="1 2" key="1">
    <citation type="submission" date="2020-07" db="EMBL/GenBank/DDBJ databases">
        <title>Exploring microbial biodiversity for novel pathways involved in the catabolism of aromatic compounds derived from lignin.</title>
        <authorList>
            <person name="Elkins J."/>
        </authorList>
    </citation>
    <scope>NUCLEOTIDE SEQUENCE [LARGE SCALE GENOMIC DNA]</scope>
    <source>
        <strain evidence="1 2">H2C3B</strain>
    </source>
</reference>
<comment type="caution">
    <text evidence="1">The sequence shown here is derived from an EMBL/GenBank/DDBJ whole genome shotgun (WGS) entry which is preliminary data.</text>
</comment>